<name>A0A927FVT1_9HYPH</name>
<dbReference type="EMBL" id="JACYFU010000003">
    <property type="protein sequence ID" value="MBD8066237.1"/>
    <property type="molecule type" value="Genomic_DNA"/>
</dbReference>
<feature type="chain" id="PRO_5037380603" evidence="1">
    <location>
        <begin position="24"/>
        <end position="222"/>
    </location>
</feature>
<organism evidence="2 3">
    <name type="scientific">Devosia oryzisoli</name>
    <dbReference type="NCBI Taxonomy" id="2774138"/>
    <lineage>
        <taxon>Bacteria</taxon>
        <taxon>Pseudomonadati</taxon>
        <taxon>Pseudomonadota</taxon>
        <taxon>Alphaproteobacteria</taxon>
        <taxon>Hyphomicrobiales</taxon>
        <taxon>Devosiaceae</taxon>
        <taxon>Devosia</taxon>
    </lineage>
</organism>
<evidence type="ECO:0000313" key="3">
    <source>
        <dbReference type="Proteomes" id="UP000654108"/>
    </source>
</evidence>
<comment type="caution">
    <text evidence="2">The sequence shown here is derived from an EMBL/GenBank/DDBJ whole genome shotgun (WGS) entry which is preliminary data.</text>
</comment>
<proteinExistence type="predicted"/>
<keyword evidence="1" id="KW-0732">Signal</keyword>
<sequence>MRTSWFLCLSLCAALLAPLPAQAQEAAPPDLKRDGDTLTLDALGQRLALPLPSWLDAAEVDAAALASAAETRFTLTDTQASLMLYPRAEGEGFWTTRMGARITLDDTPNLKAYRDVVIIGYAQVCKPEATAFFQLTPDEDDSLPPLGLACGSYADIVRGYQGKGEVVVMRFLKTDLGVGLVFQEWLGRAFDPADAQSWPVTTETVQQRIDTFGQSTALALVD</sequence>
<reference evidence="2" key="1">
    <citation type="submission" date="2020-09" db="EMBL/GenBank/DDBJ databases">
        <title>Genome seq and assembly of Devosia sp.</title>
        <authorList>
            <person name="Chhetri G."/>
        </authorList>
    </citation>
    <scope>NUCLEOTIDE SEQUENCE</scope>
    <source>
        <strain evidence="2">PTR5</strain>
    </source>
</reference>
<accession>A0A927FVT1</accession>
<evidence type="ECO:0000256" key="1">
    <source>
        <dbReference type="SAM" id="SignalP"/>
    </source>
</evidence>
<keyword evidence="3" id="KW-1185">Reference proteome</keyword>
<dbReference type="Proteomes" id="UP000654108">
    <property type="component" value="Unassembled WGS sequence"/>
</dbReference>
<dbReference type="AlphaFoldDB" id="A0A927FVT1"/>
<evidence type="ECO:0000313" key="2">
    <source>
        <dbReference type="EMBL" id="MBD8066237.1"/>
    </source>
</evidence>
<gene>
    <name evidence="2" type="ORF">IC608_12230</name>
</gene>
<dbReference type="RefSeq" id="WP_191775740.1">
    <property type="nucleotide sequence ID" value="NZ_JACYFU010000003.1"/>
</dbReference>
<feature type="signal peptide" evidence="1">
    <location>
        <begin position="1"/>
        <end position="23"/>
    </location>
</feature>
<protein>
    <submittedName>
        <fullName evidence="2">Uncharacterized protein</fullName>
    </submittedName>
</protein>